<dbReference type="Gene3D" id="3.40.50.150">
    <property type="entry name" value="Vaccinia Virus protein VP39"/>
    <property type="match status" value="1"/>
</dbReference>
<dbReference type="PANTHER" id="PTHR43542:SF1">
    <property type="entry name" value="METHYLTRANSFERASE"/>
    <property type="match status" value="1"/>
</dbReference>
<dbReference type="AlphaFoldDB" id="A0A1Z4BPN8"/>
<dbReference type="Proteomes" id="UP000197007">
    <property type="component" value="Chromosome"/>
</dbReference>
<dbReference type="PIRSF" id="PIRSF004553">
    <property type="entry name" value="CHP00095"/>
    <property type="match status" value="1"/>
</dbReference>
<gene>
    <name evidence="3" type="ORF">CBG49_09335</name>
</gene>
<accession>A0A1Z4BPN8</accession>
<reference evidence="4" key="1">
    <citation type="submission" date="2017-06" db="EMBL/GenBank/DDBJ databases">
        <title>Complete genome sequence of Capnocytophaga sp. KCOM 1579 (=ChDC OS43) isolated from a human refractory periapical abscess lesion.</title>
        <authorList>
            <person name="Kook J.-K."/>
            <person name="Park S.-N."/>
            <person name="Lim Y.K."/>
            <person name="Roh H."/>
        </authorList>
    </citation>
    <scope>NUCLEOTIDE SEQUENCE [LARGE SCALE GENOMIC DNA]</scope>
    <source>
        <strain evidence="4">ChDC OS43</strain>
    </source>
</reference>
<dbReference type="GO" id="GO:0003676">
    <property type="term" value="F:nucleic acid binding"/>
    <property type="evidence" value="ECO:0007669"/>
    <property type="project" value="InterPro"/>
</dbReference>
<evidence type="ECO:0000256" key="2">
    <source>
        <dbReference type="ARBA" id="ARBA00022679"/>
    </source>
</evidence>
<evidence type="ECO:0000313" key="4">
    <source>
        <dbReference type="Proteomes" id="UP000197007"/>
    </source>
</evidence>
<dbReference type="InterPro" id="IPR002052">
    <property type="entry name" value="DNA_methylase_N6_adenine_CS"/>
</dbReference>
<evidence type="ECO:0000256" key="1">
    <source>
        <dbReference type="ARBA" id="ARBA00022603"/>
    </source>
</evidence>
<dbReference type="InterPro" id="IPR029063">
    <property type="entry name" value="SAM-dependent_MTases_sf"/>
</dbReference>
<sequence>MRIISGKNKGKQLIAPAKLPVRPTTDFAKEALFNILNNYYYFDELSVLDLFAGTGNISYEFASRGCPSLIAVDSHSGCVQFINKTARELDYPITVLKADVYEYLKRTVQRFDVIFADPPYELPIEKFTEIAELIFERDFLNENGTLIIEHSSRTDLSNLPHFVTSKKYGGCVFSMFE</sequence>
<dbReference type="CDD" id="cd02440">
    <property type="entry name" value="AdoMet_MTases"/>
    <property type="match status" value="1"/>
</dbReference>
<evidence type="ECO:0000313" key="3">
    <source>
        <dbReference type="EMBL" id="ASF43261.1"/>
    </source>
</evidence>
<dbReference type="InterPro" id="IPR004398">
    <property type="entry name" value="RNA_MeTrfase_RsmD"/>
</dbReference>
<keyword evidence="4" id="KW-1185">Reference proteome</keyword>
<keyword evidence="2 3" id="KW-0808">Transferase</keyword>
<organism evidence="3 4">
    <name type="scientific">Capnocytophaga endodontalis</name>
    <dbReference type="NCBI Taxonomy" id="2708117"/>
    <lineage>
        <taxon>Bacteria</taxon>
        <taxon>Pseudomonadati</taxon>
        <taxon>Bacteroidota</taxon>
        <taxon>Flavobacteriia</taxon>
        <taxon>Flavobacteriales</taxon>
        <taxon>Flavobacteriaceae</taxon>
        <taxon>Capnocytophaga</taxon>
    </lineage>
</organism>
<proteinExistence type="predicted"/>
<dbReference type="PROSITE" id="PS00092">
    <property type="entry name" value="N6_MTASE"/>
    <property type="match status" value="1"/>
</dbReference>
<name>A0A1Z4BPN8_9FLAO</name>
<dbReference type="GO" id="GO:0008168">
    <property type="term" value="F:methyltransferase activity"/>
    <property type="evidence" value="ECO:0007669"/>
    <property type="project" value="UniProtKB-KW"/>
</dbReference>
<dbReference type="EMBL" id="CP022022">
    <property type="protein sequence ID" value="ASF43261.1"/>
    <property type="molecule type" value="Genomic_DNA"/>
</dbReference>
<dbReference type="SUPFAM" id="SSF53335">
    <property type="entry name" value="S-adenosyl-L-methionine-dependent methyltransferases"/>
    <property type="match status" value="1"/>
</dbReference>
<dbReference type="PANTHER" id="PTHR43542">
    <property type="entry name" value="METHYLTRANSFERASE"/>
    <property type="match status" value="1"/>
</dbReference>
<dbReference type="Pfam" id="PF03602">
    <property type="entry name" value="Cons_hypoth95"/>
    <property type="match status" value="1"/>
</dbReference>
<protein>
    <submittedName>
        <fullName evidence="3">16S rRNA (Guanine(966)-N(2))-methyltransferase RsmD</fullName>
    </submittedName>
</protein>
<dbReference type="RefSeq" id="WP_088594281.1">
    <property type="nucleotide sequence ID" value="NZ_CP022022.1"/>
</dbReference>
<dbReference type="GO" id="GO:0031167">
    <property type="term" value="P:rRNA methylation"/>
    <property type="evidence" value="ECO:0007669"/>
    <property type="project" value="InterPro"/>
</dbReference>
<keyword evidence="1 3" id="KW-0489">Methyltransferase</keyword>
<dbReference type="KEGG" id="capn:CBG49_09335"/>